<dbReference type="Proteomes" id="UP000009222">
    <property type="component" value="Chromosome"/>
</dbReference>
<keyword evidence="2 7" id="KW-0436">Ligase</keyword>
<name>F5YF58_LEAAZ</name>
<evidence type="ECO:0000256" key="1">
    <source>
        <dbReference type="ARBA" id="ARBA00006432"/>
    </source>
</evidence>
<keyword evidence="3" id="KW-0547">Nucleotide-binding</keyword>
<dbReference type="Pfam" id="PF13193">
    <property type="entry name" value="AMP-binding_C"/>
    <property type="match status" value="1"/>
</dbReference>
<dbReference type="AlphaFoldDB" id="F5YF58"/>
<evidence type="ECO:0000259" key="5">
    <source>
        <dbReference type="Pfam" id="PF00501"/>
    </source>
</evidence>
<dbReference type="Gene3D" id="3.40.50.12780">
    <property type="entry name" value="N-terminal domain of ligase-like"/>
    <property type="match status" value="1"/>
</dbReference>
<dbReference type="InterPro" id="IPR000873">
    <property type="entry name" value="AMP-dep_synth/lig_dom"/>
</dbReference>
<dbReference type="GO" id="GO:0031956">
    <property type="term" value="F:medium-chain fatty acid-CoA ligase activity"/>
    <property type="evidence" value="ECO:0007669"/>
    <property type="project" value="UniProtKB-EC"/>
</dbReference>
<dbReference type="PANTHER" id="PTHR43605:SF10">
    <property type="entry name" value="ACYL-COA SYNTHETASE MEDIUM CHAIN FAMILY MEMBER 3"/>
    <property type="match status" value="1"/>
</dbReference>
<evidence type="ECO:0000259" key="6">
    <source>
        <dbReference type="Pfam" id="PF13193"/>
    </source>
</evidence>
<keyword evidence="4" id="KW-0067">ATP-binding</keyword>
<reference evidence="7 8" key="2">
    <citation type="journal article" date="2011" name="ISME J.">
        <title>RNA-seq reveals cooperative metabolic interactions between two termite-gut spirochete species in co-culture.</title>
        <authorList>
            <person name="Rosenthal A.Z."/>
            <person name="Matson E.G."/>
            <person name="Eldar A."/>
            <person name="Leadbetter J.R."/>
        </authorList>
    </citation>
    <scope>NUCLEOTIDE SEQUENCE [LARGE SCALE GENOMIC DNA]</scope>
    <source>
        <strain evidence="8">ATCC BAA-888 / DSM 13862 / ZAS-9</strain>
    </source>
</reference>
<dbReference type="EMBL" id="CP001841">
    <property type="protein sequence ID" value="AEF82945.1"/>
    <property type="molecule type" value="Genomic_DNA"/>
</dbReference>
<protein>
    <submittedName>
        <fullName evidence="7">Acyl-coenzyme A synthetase ACSM3</fullName>
        <ecNumber evidence="7">6.2.1.2</ecNumber>
    </submittedName>
</protein>
<dbReference type="InterPro" id="IPR045851">
    <property type="entry name" value="AMP-bd_C_sf"/>
</dbReference>
<proteinExistence type="inferred from homology"/>
<dbReference type="PROSITE" id="PS00455">
    <property type="entry name" value="AMP_BINDING"/>
    <property type="match status" value="1"/>
</dbReference>
<dbReference type="InterPro" id="IPR020845">
    <property type="entry name" value="AMP-binding_CS"/>
</dbReference>
<keyword evidence="8" id="KW-1185">Reference proteome</keyword>
<dbReference type="InterPro" id="IPR025110">
    <property type="entry name" value="AMP-bd_C"/>
</dbReference>
<dbReference type="EC" id="6.2.1.2" evidence="7"/>
<dbReference type="GO" id="GO:0004321">
    <property type="term" value="F:fatty-acyl-CoA synthase activity"/>
    <property type="evidence" value="ECO:0007669"/>
    <property type="project" value="TreeGrafter"/>
</dbReference>
<dbReference type="GO" id="GO:0006637">
    <property type="term" value="P:acyl-CoA metabolic process"/>
    <property type="evidence" value="ECO:0007669"/>
    <property type="project" value="TreeGrafter"/>
</dbReference>
<dbReference type="GO" id="GO:0005524">
    <property type="term" value="F:ATP binding"/>
    <property type="evidence" value="ECO:0007669"/>
    <property type="project" value="UniProtKB-KW"/>
</dbReference>
<organism evidence="7 8">
    <name type="scientific">Leadbettera azotonutricia (strain ATCC BAA-888 / DSM 13862 / ZAS-9)</name>
    <name type="common">Treponema azotonutricium</name>
    <dbReference type="NCBI Taxonomy" id="545695"/>
    <lineage>
        <taxon>Bacteria</taxon>
        <taxon>Pseudomonadati</taxon>
        <taxon>Spirochaetota</taxon>
        <taxon>Spirochaetia</taxon>
        <taxon>Spirochaetales</taxon>
        <taxon>Breznakiellaceae</taxon>
        <taxon>Leadbettera</taxon>
    </lineage>
</organism>
<dbReference type="GO" id="GO:0006633">
    <property type="term" value="P:fatty acid biosynthetic process"/>
    <property type="evidence" value="ECO:0007669"/>
    <property type="project" value="TreeGrafter"/>
</dbReference>
<dbReference type="OrthoDB" id="311554at2"/>
<dbReference type="FunFam" id="3.30.300.30:FF:000005">
    <property type="entry name" value="Acyl-coenzyme A synthetase ACSM5, mitochondrial"/>
    <property type="match status" value="1"/>
</dbReference>
<evidence type="ECO:0000256" key="4">
    <source>
        <dbReference type="ARBA" id="ARBA00022840"/>
    </source>
</evidence>
<dbReference type="KEGG" id="taz:TREAZ_2507"/>
<gene>
    <name evidence="7" type="ordered locus">TREAZ_2507</name>
</gene>
<comment type="similarity">
    <text evidence="1">Belongs to the ATP-dependent AMP-binding enzyme family.</text>
</comment>
<reference evidence="8" key="1">
    <citation type="submission" date="2009-12" db="EMBL/GenBank/DDBJ databases">
        <title>Complete sequence of Treponema azotonutricium strain ZAS-9.</title>
        <authorList>
            <person name="Tetu S.G."/>
            <person name="Matson E."/>
            <person name="Ren Q."/>
            <person name="Seshadri R."/>
            <person name="Elbourne L."/>
            <person name="Hassan K.A."/>
            <person name="Durkin A."/>
            <person name="Radune D."/>
            <person name="Mohamoud Y."/>
            <person name="Shay R."/>
            <person name="Jin S."/>
            <person name="Zhang X."/>
            <person name="Lucey K."/>
            <person name="Ballor N.R."/>
            <person name="Ottesen E."/>
            <person name="Rosenthal R."/>
            <person name="Allen A."/>
            <person name="Leadbetter J.R."/>
            <person name="Paulsen I.T."/>
        </authorList>
    </citation>
    <scope>NUCLEOTIDE SEQUENCE [LARGE SCALE GENOMIC DNA]</scope>
    <source>
        <strain evidence="8">ATCC BAA-888 / DSM 13862 / ZAS-9</strain>
    </source>
</reference>
<accession>F5YF58</accession>
<evidence type="ECO:0000313" key="7">
    <source>
        <dbReference type="EMBL" id="AEF82945.1"/>
    </source>
</evidence>
<dbReference type="eggNOG" id="COG0365">
    <property type="taxonomic scope" value="Bacteria"/>
</dbReference>
<dbReference type="SUPFAM" id="SSF56801">
    <property type="entry name" value="Acetyl-CoA synthetase-like"/>
    <property type="match status" value="1"/>
</dbReference>
<dbReference type="HOGENOM" id="CLU_000022_59_10_12"/>
<sequence>MNEIQSRYCPHVDFESYDDFYANYSCKVPENFNFAYDVVDEWARLQPKKLALVWTNDEGDMKSFTFTDIKRQSDKAANALLNLGIKKGDVVMLILKQRPEVWILMAALEKIGAVCIPGTYQLTQKDIIYRCNIAEVKMLISVDDAELIQNIEASMPDCPNLKHRAIVGNTIPAGFIDMGKIIAESSENFIRPAGEKDTKLHEPMLIYFSSGTTGMPKMVYHNHCLPLGHIVTAKYWQCVQDNKIHLTQTDSGWAKFAWGKIYGQWICGAAIGAYDTEKFTPKGMLDALARIRPATFCAPATIFRYLIKEDLSGYDFSYIEHTSVAGEPLSPEVYHQIKEKTGLEIREGFGQSETSIMAATFQWLEVRPGSMGKPAPLFGLNLLDENGQACDDGIVGNISITAAGENMYSPKGASIMPGLFTGYWKDEDVTARCWHDGVYQTGDMAWHDADGYYWFVGRNDDVIKCSGYRIGPFEVESALMEHPSVLECAVTAAPDPMRGQVVKATIVLAKGFAPSDALKKELQNHVKRVTAPYKYPRIVEFVSELPKTISGKIQRNVIRKKDGG</sequence>
<dbReference type="Pfam" id="PF00501">
    <property type="entry name" value="AMP-binding"/>
    <property type="match status" value="1"/>
</dbReference>
<dbReference type="FunCoup" id="F5YF58">
    <property type="interactions" value="75"/>
</dbReference>
<dbReference type="InterPro" id="IPR042099">
    <property type="entry name" value="ANL_N_sf"/>
</dbReference>
<feature type="domain" description="AMP-dependent synthetase/ligase" evidence="5">
    <location>
        <begin position="40"/>
        <end position="401"/>
    </location>
</feature>
<dbReference type="STRING" id="545695.TREAZ_2507"/>
<evidence type="ECO:0000313" key="8">
    <source>
        <dbReference type="Proteomes" id="UP000009222"/>
    </source>
</evidence>
<dbReference type="InterPro" id="IPR051087">
    <property type="entry name" value="Mitochondrial_ACSM"/>
</dbReference>
<dbReference type="PANTHER" id="PTHR43605">
    <property type="entry name" value="ACYL-COENZYME A SYNTHETASE"/>
    <property type="match status" value="1"/>
</dbReference>
<dbReference type="RefSeq" id="WP_015713017.1">
    <property type="nucleotide sequence ID" value="NC_015577.1"/>
</dbReference>
<evidence type="ECO:0000256" key="3">
    <source>
        <dbReference type="ARBA" id="ARBA00022741"/>
    </source>
</evidence>
<feature type="domain" description="AMP-binding enzyme C-terminal" evidence="6">
    <location>
        <begin position="474"/>
        <end position="552"/>
    </location>
</feature>
<evidence type="ECO:0000256" key="2">
    <source>
        <dbReference type="ARBA" id="ARBA00022598"/>
    </source>
</evidence>
<dbReference type="Gene3D" id="3.30.300.30">
    <property type="match status" value="1"/>
</dbReference>
<dbReference type="InParanoid" id="F5YF58"/>